<accession>A0A6J5KSQ4</accession>
<sequence>MKKLLIGAMLLVGMSIAGAVAPTVSLTFSVNGTLSPVTPTLIWSSAGASVCTASSSPVDSKWSGAVATSGTLAVGPITAATTYTLTCSNAVDTSANLSWVAPTLNTDGTSLTDLAGFKAYEVIAGSPVLTTTMNNASFTNVNIINLVPGIHTFYVTAFNANGIESSPSNSGSKTILIAESTSKNVVVPVEKKAAPPVLTVR</sequence>
<name>A0A6J5KSQ4_9CAUD</name>
<dbReference type="InterPro" id="IPR013783">
    <property type="entry name" value="Ig-like_fold"/>
</dbReference>
<organism evidence="1">
    <name type="scientific">uncultured Caudovirales phage</name>
    <dbReference type="NCBI Taxonomy" id="2100421"/>
    <lineage>
        <taxon>Viruses</taxon>
        <taxon>Duplodnaviria</taxon>
        <taxon>Heunggongvirae</taxon>
        <taxon>Uroviricota</taxon>
        <taxon>Caudoviricetes</taxon>
        <taxon>Peduoviridae</taxon>
        <taxon>Maltschvirus</taxon>
        <taxon>Maltschvirus maltsch</taxon>
    </lineage>
</organism>
<dbReference type="EMBL" id="LR796178">
    <property type="protein sequence ID" value="CAB4124185.1"/>
    <property type="molecule type" value="Genomic_DNA"/>
</dbReference>
<dbReference type="SUPFAM" id="SSF49265">
    <property type="entry name" value="Fibronectin type III"/>
    <property type="match status" value="1"/>
</dbReference>
<protein>
    <recommendedName>
        <fullName evidence="2">Fibronectin type-III domain-containing protein</fullName>
    </recommendedName>
</protein>
<reference evidence="1" key="1">
    <citation type="submission" date="2020-04" db="EMBL/GenBank/DDBJ databases">
        <authorList>
            <person name="Chiriac C."/>
            <person name="Salcher M."/>
            <person name="Ghai R."/>
            <person name="Kavagutti S V."/>
        </authorList>
    </citation>
    <scope>NUCLEOTIDE SEQUENCE</scope>
</reference>
<dbReference type="Gene3D" id="2.60.40.10">
    <property type="entry name" value="Immunoglobulins"/>
    <property type="match status" value="1"/>
</dbReference>
<dbReference type="InterPro" id="IPR036116">
    <property type="entry name" value="FN3_sf"/>
</dbReference>
<proteinExistence type="predicted"/>
<gene>
    <name evidence="1" type="ORF">UFOVP49_49</name>
</gene>
<evidence type="ECO:0000313" key="1">
    <source>
        <dbReference type="EMBL" id="CAB4124185.1"/>
    </source>
</evidence>
<evidence type="ECO:0008006" key="2">
    <source>
        <dbReference type="Google" id="ProtNLM"/>
    </source>
</evidence>